<evidence type="ECO:0000256" key="4">
    <source>
        <dbReference type="ARBA" id="ARBA00023015"/>
    </source>
</evidence>
<dbReference type="EMBL" id="JACAZE010000003">
    <property type="protein sequence ID" value="KAF7319310.1"/>
    <property type="molecule type" value="Genomic_DNA"/>
</dbReference>
<dbReference type="GO" id="GO:0005634">
    <property type="term" value="C:nucleus"/>
    <property type="evidence" value="ECO:0007669"/>
    <property type="project" value="UniProtKB-SubCell"/>
</dbReference>
<feature type="region of interest" description="Disordered" evidence="8">
    <location>
        <begin position="384"/>
        <end position="487"/>
    </location>
</feature>
<dbReference type="PROSITE" id="PS00463">
    <property type="entry name" value="ZN2_CY6_FUNGAL_1"/>
    <property type="match status" value="1"/>
</dbReference>
<dbReference type="GO" id="GO:0006351">
    <property type="term" value="P:DNA-templated transcription"/>
    <property type="evidence" value="ECO:0007669"/>
    <property type="project" value="InterPro"/>
</dbReference>
<keyword evidence="2" id="KW-0479">Metal-binding</keyword>
<dbReference type="GO" id="GO:0008270">
    <property type="term" value="F:zinc ion binding"/>
    <property type="evidence" value="ECO:0007669"/>
    <property type="project" value="InterPro"/>
</dbReference>
<dbReference type="Proteomes" id="UP000613580">
    <property type="component" value="Unassembled WGS sequence"/>
</dbReference>
<feature type="region of interest" description="Disordered" evidence="8">
    <location>
        <begin position="500"/>
        <end position="519"/>
    </location>
</feature>
<feature type="region of interest" description="Disordered" evidence="8">
    <location>
        <begin position="200"/>
        <end position="226"/>
    </location>
</feature>
<evidence type="ECO:0000313" key="10">
    <source>
        <dbReference type="EMBL" id="KAF7319310.1"/>
    </source>
</evidence>
<reference evidence="10" key="1">
    <citation type="submission" date="2020-05" db="EMBL/GenBank/DDBJ databases">
        <title>Mycena genomes resolve the evolution of fungal bioluminescence.</title>
        <authorList>
            <person name="Tsai I.J."/>
        </authorList>
    </citation>
    <scope>NUCLEOTIDE SEQUENCE</scope>
    <source>
        <strain evidence="10">110903Hualien_Pintung</strain>
    </source>
</reference>
<proteinExistence type="predicted"/>
<feature type="compositionally biased region" description="Basic and acidic residues" evidence="8">
    <location>
        <begin position="217"/>
        <end position="226"/>
    </location>
</feature>
<keyword evidence="6" id="KW-0804">Transcription</keyword>
<accession>A0A8H6TI22</accession>
<feature type="compositionally biased region" description="Polar residues" evidence="8">
    <location>
        <begin position="66"/>
        <end position="88"/>
    </location>
</feature>
<organism evidence="10 11">
    <name type="scientific">Mycena chlorophos</name>
    <name type="common">Agaric fungus</name>
    <name type="synonym">Agaricus chlorophos</name>
    <dbReference type="NCBI Taxonomy" id="658473"/>
    <lineage>
        <taxon>Eukaryota</taxon>
        <taxon>Fungi</taxon>
        <taxon>Dikarya</taxon>
        <taxon>Basidiomycota</taxon>
        <taxon>Agaricomycotina</taxon>
        <taxon>Agaricomycetes</taxon>
        <taxon>Agaricomycetidae</taxon>
        <taxon>Agaricales</taxon>
        <taxon>Marasmiineae</taxon>
        <taxon>Mycenaceae</taxon>
        <taxon>Mycena</taxon>
    </lineage>
</organism>
<dbReference type="InterPro" id="IPR036864">
    <property type="entry name" value="Zn2-C6_fun-type_DNA-bd_sf"/>
</dbReference>
<keyword evidence="7" id="KW-0539">Nucleus</keyword>
<dbReference type="Pfam" id="PF00172">
    <property type="entry name" value="Zn_clus"/>
    <property type="match status" value="1"/>
</dbReference>
<dbReference type="InterPro" id="IPR001138">
    <property type="entry name" value="Zn2Cys6_DnaBD"/>
</dbReference>
<feature type="region of interest" description="Disordered" evidence="8">
    <location>
        <begin position="321"/>
        <end position="349"/>
    </location>
</feature>
<keyword evidence="4" id="KW-0805">Transcription regulation</keyword>
<keyword evidence="5" id="KW-0238">DNA-binding</keyword>
<dbReference type="Gene3D" id="4.10.240.10">
    <property type="entry name" value="Zn(2)-C6 fungal-type DNA-binding domain"/>
    <property type="match status" value="1"/>
</dbReference>
<evidence type="ECO:0000259" key="9">
    <source>
        <dbReference type="PROSITE" id="PS50048"/>
    </source>
</evidence>
<dbReference type="CDD" id="cd00067">
    <property type="entry name" value="GAL4"/>
    <property type="match status" value="1"/>
</dbReference>
<dbReference type="PANTHER" id="PTHR31313">
    <property type="entry name" value="TY1 ENHANCER ACTIVATOR"/>
    <property type="match status" value="1"/>
</dbReference>
<feature type="region of interest" description="Disordered" evidence="8">
    <location>
        <begin position="1219"/>
        <end position="1245"/>
    </location>
</feature>
<evidence type="ECO:0000313" key="11">
    <source>
        <dbReference type="Proteomes" id="UP000613580"/>
    </source>
</evidence>
<dbReference type="SUPFAM" id="SSF57701">
    <property type="entry name" value="Zn2/Cys6 DNA-binding domain"/>
    <property type="match status" value="1"/>
</dbReference>
<protein>
    <submittedName>
        <fullName evidence="10">Zn(2)-C6 fungal-type domain-containing protein</fullName>
    </submittedName>
</protein>
<evidence type="ECO:0000256" key="5">
    <source>
        <dbReference type="ARBA" id="ARBA00023125"/>
    </source>
</evidence>
<sequence>MSADTPDYRANPAIIIQDTDVKSEEYPPLLGFSPTNHDHLQPLRFRNPHAPAHDSPPFRFGLPATPSASNEHSAPTSPQIASMSTASLNWPDGSTAYTMPPTDYDDDEDTKDRAIRRRSSKACDQCRKSKCKCEGAGPKSPCRNCASLKQDCTFLGPSRKRGPPKGYIDAIEARLHQTEALVGILLAAGGVRLSATIAEGTNADDDGEHGRGRQATSRKEAPSDRYVDERAKELMADLAEDPVARAILLRIDQSAYGPAGRANSLPTSSGRSGAGSSGRASPAAPVRGNGAGTDASSIGDIGSMHPSHEWMDRVIQAVLRRSQSRQQHPPFDRSHSPTTSNGGLPRTDGLSAYRYAYPQQPQPSGPPPSRSPQRPAIVTALGEYPRGYPQSAGPLEDRRAHSFDSHGRVSMPLSAGADGAPYYPRQGHGRAMPLSATPDARPMPFGAGGDSRRLRRRVDDGSSAAPPYFARHSDSPGASGTGGSDVELDLDVDVDFDAERERSRSRLGGDASGTPASPSMVNSLAAGLAGAVGQLSLNEDKEVRFHGKASGLHLLARQSHLRASEERDSSEVAVKQEDPEDGQNAGGIWQVAPLFRNFSFIFYRRFPKARVWPAAPAPEEWDRDGAIDGDEDGLPPREVQATLLERYFLHVHPTFPVVHKQSLMDAFSRREGPPPLLLLAMYALAARHAPQPTRDELEARQCMWPAGDVFLFRAKALLDSSYASSRASTCAALLLMGFREIGIGAMAQAWIYIGMAVRMAQDLGLHREAEGWVRAGVKVGRGAGAGGASGSDAASTGTPVSSRDAGDSQYGEERERSRSLGIESGSTGGDDARMPKDGRLFAVWELAERRRIWYACVIMDKYVSTYIGRPPAIYERDYDTSLPSETDAEETEDWWPTPDSPVQLAPRPGHVISCFNASARLATIVNQILQSIYALRPQGSRHAELVVLDGLLEKWRLSLPEHLQYDPAVRPTSAADVPQPPVLTLHMQYWCTVLLLYRPFIQSPGKTRVLDDHGHAEKSYELCASAANHIASIATLYSETYTLKHCAVFLCYYTFTASITHVTSLFSYPNDPQARMGLNKCMNALRDMEIIWPAAARALVLLRSAQTSLADAAKAGGTEPTPSPVRRKRSATHMLDDSFVGGNPNASESFVATRPYEMFESNTHYALQTRDSFYPSPVSDYPRWQGHQSADMGALAFQSAGEALSTAVMGPTFSTGLVDERQQQHPHHRPDTARYPQRQLPPPHQQYWSEYGPPPVAQGYPVALDVNIQHPHQPDPQMYSPLGQYNMYGHPGA</sequence>
<comment type="subcellular location">
    <subcellularLocation>
        <location evidence="1">Nucleus</location>
    </subcellularLocation>
</comment>
<dbReference type="InterPro" id="IPR051615">
    <property type="entry name" value="Transcr_Regulatory_Elem"/>
</dbReference>
<dbReference type="SMART" id="SM00906">
    <property type="entry name" value="Fungal_trans"/>
    <property type="match status" value="1"/>
</dbReference>
<evidence type="ECO:0000256" key="7">
    <source>
        <dbReference type="ARBA" id="ARBA00023242"/>
    </source>
</evidence>
<feature type="region of interest" description="Disordered" evidence="8">
    <location>
        <begin position="1"/>
        <end position="20"/>
    </location>
</feature>
<feature type="region of interest" description="Disordered" evidence="8">
    <location>
        <begin position="560"/>
        <end position="585"/>
    </location>
</feature>
<dbReference type="Pfam" id="PF04082">
    <property type="entry name" value="Fungal_trans"/>
    <property type="match status" value="1"/>
</dbReference>
<gene>
    <name evidence="10" type="ORF">HMN09_00268500</name>
</gene>
<keyword evidence="11" id="KW-1185">Reference proteome</keyword>
<keyword evidence="3" id="KW-0862">Zinc</keyword>
<dbReference type="CDD" id="cd12148">
    <property type="entry name" value="fungal_TF_MHR"/>
    <property type="match status" value="1"/>
</dbReference>
<feature type="region of interest" description="Disordered" evidence="8">
    <location>
        <begin position="783"/>
        <end position="833"/>
    </location>
</feature>
<feature type="compositionally biased region" description="Basic and acidic residues" evidence="8">
    <location>
        <begin position="562"/>
        <end position="577"/>
    </location>
</feature>
<name>A0A8H6TI22_MYCCL</name>
<dbReference type="OrthoDB" id="2123952at2759"/>
<evidence type="ECO:0000256" key="2">
    <source>
        <dbReference type="ARBA" id="ARBA00022723"/>
    </source>
</evidence>
<dbReference type="GO" id="GO:0003677">
    <property type="term" value="F:DNA binding"/>
    <property type="evidence" value="ECO:0007669"/>
    <property type="project" value="UniProtKB-KW"/>
</dbReference>
<feature type="region of interest" description="Disordered" evidence="8">
    <location>
        <begin position="356"/>
        <end position="375"/>
    </location>
</feature>
<feature type="domain" description="Zn(2)-C6 fungal-type" evidence="9">
    <location>
        <begin position="122"/>
        <end position="154"/>
    </location>
</feature>
<dbReference type="PANTHER" id="PTHR31313:SF78">
    <property type="entry name" value="TRANSCRIPTION FACTOR DOMAIN-CONTAINING PROTEIN"/>
    <property type="match status" value="1"/>
</dbReference>
<evidence type="ECO:0000256" key="8">
    <source>
        <dbReference type="SAM" id="MobiDB-lite"/>
    </source>
</evidence>
<evidence type="ECO:0000256" key="3">
    <source>
        <dbReference type="ARBA" id="ARBA00022833"/>
    </source>
</evidence>
<evidence type="ECO:0000256" key="6">
    <source>
        <dbReference type="ARBA" id="ARBA00023163"/>
    </source>
</evidence>
<comment type="caution">
    <text evidence="10">The sequence shown here is derived from an EMBL/GenBank/DDBJ whole genome shotgun (WGS) entry which is preliminary data.</text>
</comment>
<feature type="compositionally biased region" description="Pro residues" evidence="8">
    <location>
        <begin position="360"/>
        <end position="370"/>
    </location>
</feature>
<evidence type="ECO:0000256" key="1">
    <source>
        <dbReference type="ARBA" id="ARBA00004123"/>
    </source>
</evidence>
<feature type="region of interest" description="Disordered" evidence="8">
    <location>
        <begin position="257"/>
        <end position="305"/>
    </location>
</feature>
<feature type="region of interest" description="Disordered" evidence="8">
    <location>
        <begin position="26"/>
        <end position="111"/>
    </location>
</feature>
<dbReference type="PROSITE" id="PS50048">
    <property type="entry name" value="ZN2_CY6_FUNGAL_2"/>
    <property type="match status" value="1"/>
</dbReference>
<dbReference type="GO" id="GO:0000981">
    <property type="term" value="F:DNA-binding transcription factor activity, RNA polymerase II-specific"/>
    <property type="evidence" value="ECO:0007669"/>
    <property type="project" value="InterPro"/>
</dbReference>
<dbReference type="InterPro" id="IPR007219">
    <property type="entry name" value="XnlR_reg_dom"/>
</dbReference>
<dbReference type="SMART" id="SM00066">
    <property type="entry name" value="GAL4"/>
    <property type="match status" value="1"/>
</dbReference>
<feature type="compositionally biased region" description="Basic and acidic residues" evidence="8">
    <location>
        <begin position="395"/>
        <end position="407"/>
    </location>
</feature>